<dbReference type="AlphaFoldDB" id="A0A286GBX3"/>
<reference evidence="3" key="1">
    <citation type="submission" date="2017-09" db="EMBL/GenBank/DDBJ databases">
        <authorList>
            <person name="Varghese N."/>
            <person name="Submissions S."/>
        </authorList>
    </citation>
    <scope>NUCLEOTIDE SEQUENCE [LARGE SCALE GENOMIC DNA]</scope>
    <source>
        <strain evidence="3">DSM 44270</strain>
    </source>
</reference>
<evidence type="ECO:0000313" key="2">
    <source>
        <dbReference type="EMBL" id="SOD93002.1"/>
    </source>
</evidence>
<evidence type="ECO:0000313" key="3">
    <source>
        <dbReference type="Proteomes" id="UP000219482"/>
    </source>
</evidence>
<keyword evidence="3" id="KW-1185">Reference proteome</keyword>
<accession>A0A286GBX3</accession>
<proteinExistence type="predicted"/>
<feature type="region of interest" description="Disordered" evidence="1">
    <location>
        <begin position="123"/>
        <end position="146"/>
    </location>
</feature>
<dbReference type="EMBL" id="OCNK01000001">
    <property type="protein sequence ID" value="SOD93002.1"/>
    <property type="molecule type" value="Genomic_DNA"/>
</dbReference>
<gene>
    <name evidence="2" type="ORF">SAMN06272739_0116</name>
</gene>
<protein>
    <submittedName>
        <fullName evidence="2">Uncharacterized protein</fullName>
    </submittedName>
</protein>
<sequence>MGDMGSDGGSGRRPLTSTERALLDSLLDHEFDGVSELREQALRVTASTGCECGCVTIDLHVPEDAPVSAAAGPVPLEGTVVDAAGEVIGGVQVFLADGRLAGLEVHSLDEPVPVVPSPELVSWESWADPPADDRPSFWQRLRSRSA</sequence>
<name>A0A286GBX3_9ACTN</name>
<dbReference type="Proteomes" id="UP000219482">
    <property type="component" value="Unassembled WGS sequence"/>
</dbReference>
<evidence type="ECO:0000256" key="1">
    <source>
        <dbReference type="SAM" id="MobiDB-lite"/>
    </source>
</evidence>
<organism evidence="2 3">
    <name type="scientific">Blastococcus haudaquaticus</name>
    <dbReference type="NCBI Taxonomy" id="1938745"/>
    <lineage>
        <taxon>Bacteria</taxon>
        <taxon>Bacillati</taxon>
        <taxon>Actinomycetota</taxon>
        <taxon>Actinomycetes</taxon>
        <taxon>Geodermatophilales</taxon>
        <taxon>Geodermatophilaceae</taxon>
        <taxon>Blastococcus</taxon>
    </lineage>
</organism>